<proteinExistence type="inferred from homology"/>
<evidence type="ECO:0000256" key="1">
    <source>
        <dbReference type="ARBA" id="ARBA00005562"/>
    </source>
</evidence>
<dbReference type="SUPFAM" id="SSF46785">
    <property type="entry name" value="Winged helix' DNA-binding domain"/>
    <property type="match status" value="1"/>
</dbReference>
<reference evidence="5" key="3">
    <citation type="submission" date="2023-05" db="EMBL/GenBank/DDBJ databases">
        <authorList>
            <person name="Smith C.H."/>
        </authorList>
    </citation>
    <scope>NUCLEOTIDE SEQUENCE</scope>
    <source>
        <strain evidence="5">CHS0354</strain>
        <tissue evidence="5">Mantle</tissue>
    </source>
</reference>
<reference evidence="5" key="2">
    <citation type="journal article" date="2021" name="Genome Biol. Evol.">
        <title>Developing a high-quality reference genome for a parasitic bivalve with doubly uniparental inheritance (Bivalvia: Unionida).</title>
        <authorList>
            <person name="Smith C.H."/>
        </authorList>
    </citation>
    <scope>NUCLEOTIDE SEQUENCE</scope>
    <source>
        <strain evidence="5">CHS0354</strain>
        <tissue evidence="5">Mantle</tissue>
    </source>
</reference>
<protein>
    <recommendedName>
        <fullName evidence="4">ETS domain-containing protein</fullName>
    </recommendedName>
</protein>
<feature type="domain" description="ETS" evidence="4">
    <location>
        <begin position="186"/>
        <end position="268"/>
    </location>
</feature>
<sequence>MGAYRISLRELGGGGRAQVFVQRGQDFTGVGAKELRPFELFEIVNATEFLSDNPPSNLEKFSIYFSYSKEAKGIDSIPTSDILVDIEGYQYPVDPNEDINIDPIHDTSQPMPITAKGFEKQQMSDQKGNNERSFPEQYSTTCRPCLSTSEMNHPEPCSSFSDRSYFLPNPSATNQTGSGKQRTRGCRLWEFIRNLLRDPRFNPSYICWDNEEEGKFRIIKSKELARLWGSKKGNINMTFEKMSRAMRYYYKKKVLAPVLGKRLIYSFGPRADWKL</sequence>
<dbReference type="Pfam" id="PF00178">
    <property type="entry name" value="Ets"/>
    <property type="match status" value="1"/>
</dbReference>
<dbReference type="EMBL" id="JAEAOA010001812">
    <property type="protein sequence ID" value="KAK3602099.1"/>
    <property type="molecule type" value="Genomic_DNA"/>
</dbReference>
<comment type="similarity">
    <text evidence="1 3">Belongs to the ETS family.</text>
</comment>
<dbReference type="PROSITE" id="PS50061">
    <property type="entry name" value="ETS_DOMAIN_3"/>
    <property type="match status" value="1"/>
</dbReference>
<dbReference type="PRINTS" id="PR00454">
    <property type="entry name" value="ETSDOMAIN"/>
</dbReference>
<dbReference type="GO" id="GO:0030154">
    <property type="term" value="P:cell differentiation"/>
    <property type="evidence" value="ECO:0007669"/>
    <property type="project" value="TreeGrafter"/>
</dbReference>
<evidence type="ECO:0000313" key="5">
    <source>
        <dbReference type="EMBL" id="KAK3602099.1"/>
    </source>
</evidence>
<keyword evidence="3" id="KW-0539">Nucleus</keyword>
<dbReference type="Proteomes" id="UP001195483">
    <property type="component" value="Unassembled WGS sequence"/>
</dbReference>
<keyword evidence="6" id="KW-1185">Reference proteome</keyword>
<evidence type="ECO:0000256" key="3">
    <source>
        <dbReference type="RuleBase" id="RU004019"/>
    </source>
</evidence>
<reference evidence="5" key="1">
    <citation type="journal article" date="2021" name="Genome Biol. Evol.">
        <title>A High-Quality Reference Genome for a Parasitic Bivalve with Doubly Uniparental Inheritance (Bivalvia: Unionida).</title>
        <authorList>
            <person name="Smith C.H."/>
        </authorList>
    </citation>
    <scope>NUCLEOTIDE SEQUENCE</scope>
    <source>
        <strain evidence="5">CHS0354</strain>
    </source>
</reference>
<dbReference type="InterPro" id="IPR046328">
    <property type="entry name" value="ETS_fam"/>
</dbReference>
<dbReference type="GO" id="GO:0005634">
    <property type="term" value="C:nucleus"/>
    <property type="evidence" value="ECO:0007669"/>
    <property type="project" value="UniProtKB-SubCell"/>
</dbReference>
<dbReference type="Gene3D" id="1.10.10.10">
    <property type="entry name" value="Winged helix-like DNA-binding domain superfamily/Winged helix DNA-binding domain"/>
    <property type="match status" value="1"/>
</dbReference>
<accession>A0AAE0W5R5</accession>
<comment type="subcellular location">
    <subcellularLocation>
        <location evidence="3">Nucleus</location>
    </subcellularLocation>
</comment>
<dbReference type="GO" id="GO:0000981">
    <property type="term" value="F:DNA-binding transcription factor activity, RNA polymerase II-specific"/>
    <property type="evidence" value="ECO:0007669"/>
    <property type="project" value="TreeGrafter"/>
</dbReference>
<name>A0AAE0W5R5_9BIVA</name>
<comment type="caution">
    <text evidence="5">The sequence shown here is derived from an EMBL/GenBank/DDBJ whole genome shotgun (WGS) entry which is preliminary data.</text>
</comment>
<organism evidence="5 6">
    <name type="scientific">Potamilus streckersoni</name>
    <dbReference type="NCBI Taxonomy" id="2493646"/>
    <lineage>
        <taxon>Eukaryota</taxon>
        <taxon>Metazoa</taxon>
        <taxon>Spiralia</taxon>
        <taxon>Lophotrochozoa</taxon>
        <taxon>Mollusca</taxon>
        <taxon>Bivalvia</taxon>
        <taxon>Autobranchia</taxon>
        <taxon>Heteroconchia</taxon>
        <taxon>Palaeoheterodonta</taxon>
        <taxon>Unionida</taxon>
        <taxon>Unionoidea</taxon>
        <taxon>Unionidae</taxon>
        <taxon>Ambleminae</taxon>
        <taxon>Lampsilini</taxon>
        <taxon>Potamilus</taxon>
    </lineage>
</organism>
<gene>
    <name evidence="5" type="ORF">CHS0354_030447</name>
</gene>
<dbReference type="SMART" id="SM00413">
    <property type="entry name" value="ETS"/>
    <property type="match status" value="1"/>
</dbReference>
<evidence type="ECO:0000259" key="4">
    <source>
        <dbReference type="PROSITE" id="PS50061"/>
    </source>
</evidence>
<dbReference type="PANTHER" id="PTHR11849:SF190">
    <property type="entry name" value="ETS-DOMAIN PROTEIN"/>
    <property type="match status" value="1"/>
</dbReference>
<dbReference type="GO" id="GO:0043565">
    <property type="term" value="F:sequence-specific DNA binding"/>
    <property type="evidence" value="ECO:0007669"/>
    <property type="project" value="InterPro"/>
</dbReference>
<evidence type="ECO:0000313" key="6">
    <source>
        <dbReference type="Proteomes" id="UP001195483"/>
    </source>
</evidence>
<dbReference type="InterPro" id="IPR036390">
    <property type="entry name" value="WH_DNA-bd_sf"/>
</dbReference>
<dbReference type="AlphaFoldDB" id="A0AAE0W5R5"/>
<dbReference type="PANTHER" id="PTHR11849">
    <property type="entry name" value="ETS"/>
    <property type="match status" value="1"/>
</dbReference>
<dbReference type="InterPro" id="IPR036388">
    <property type="entry name" value="WH-like_DNA-bd_sf"/>
</dbReference>
<evidence type="ECO:0000256" key="2">
    <source>
        <dbReference type="ARBA" id="ARBA00023125"/>
    </source>
</evidence>
<keyword evidence="2 3" id="KW-0238">DNA-binding</keyword>
<dbReference type="InterPro" id="IPR000418">
    <property type="entry name" value="Ets_dom"/>
</dbReference>